<dbReference type="Gene3D" id="2.40.170.20">
    <property type="entry name" value="TonB-dependent receptor, beta-barrel domain"/>
    <property type="match status" value="1"/>
</dbReference>
<evidence type="ECO:0000256" key="3">
    <source>
        <dbReference type="ARBA" id="ARBA00022448"/>
    </source>
</evidence>
<dbReference type="InterPro" id="IPR010105">
    <property type="entry name" value="TonB_sidphr_rcpt"/>
</dbReference>
<evidence type="ECO:0000256" key="1">
    <source>
        <dbReference type="ARBA" id="ARBA00004571"/>
    </source>
</evidence>
<keyword evidence="8 13" id="KW-0798">TonB box</keyword>
<dbReference type="GO" id="GO:0038023">
    <property type="term" value="F:signaling receptor activity"/>
    <property type="evidence" value="ECO:0007669"/>
    <property type="project" value="InterPro"/>
</dbReference>
<protein>
    <submittedName>
        <fullName evidence="15">TonB-dependent siderophore receptor</fullName>
    </submittedName>
</protein>
<accession>A0A0P9Q8M2</accession>
<dbReference type="GO" id="GO:0009279">
    <property type="term" value="C:cell outer membrane"/>
    <property type="evidence" value="ECO:0007669"/>
    <property type="project" value="UniProtKB-SubCell"/>
</dbReference>
<evidence type="ECO:0000256" key="5">
    <source>
        <dbReference type="ARBA" id="ARBA00022496"/>
    </source>
</evidence>
<gene>
    <name evidence="15" type="ORF">ALO70_04796</name>
</gene>
<keyword evidence="5" id="KW-0410">Iron transport</keyword>
<name>A0A0P9Q8M2_PSEA0</name>
<dbReference type="AlphaFoldDB" id="A0A0P9Q8M2"/>
<dbReference type="FunFam" id="2.40.170.20:FF:000005">
    <property type="entry name" value="TonB-dependent siderophore receptor"/>
    <property type="match status" value="1"/>
</dbReference>
<feature type="domain" description="Secretin/TonB short N-terminal" evidence="14">
    <location>
        <begin position="74"/>
        <end position="125"/>
    </location>
</feature>
<keyword evidence="5" id="KW-0406">Ion transport</keyword>
<dbReference type="InterPro" id="IPR012910">
    <property type="entry name" value="Plug_dom"/>
</dbReference>
<keyword evidence="4 12" id="KW-1134">Transmembrane beta strand</keyword>
<dbReference type="GO" id="GO:0015344">
    <property type="term" value="F:siderophore uptake transmembrane transporter activity"/>
    <property type="evidence" value="ECO:0007669"/>
    <property type="project" value="TreeGrafter"/>
</dbReference>
<proteinExistence type="inferred from homology"/>
<evidence type="ECO:0000259" key="14">
    <source>
        <dbReference type="SMART" id="SM00965"/>
    </source>
</evidence>
<dbReference type="PANTHER" id="PTHR32552">
    <property type="entry name" value="FERRICHROME IRON RECEPTOR-RELATED"/>
    <property type="match status" value="1"/>
</dbReference>
<dbReference type="CDD" id="cd01347">
    <property type="entry name" value="ligand_gated_channel"/>
    <property type="match status" value="1"/>
</dbReference>
<evidence type="ECO:0000256" key="8">
    <source>
        <dbReference type="ARBA" id="ARBA00023077"/>
    </source>
</evidence>
<evidence type="ECO:0000256" key="9">
    <source>
        <dbReference type="ARBA" id="ARBA00023136"/>
    </source>
</evidence>
<comment type="similarity">
    <text evidence="2 12 13">Belongs to the TonB-dependent receptor family.</text>
</comment>
<dbReference type="PATRIC" id="fig|129137.4.peg.1284"/>
<evidence type="ECO:0000256" key="6">
    <source>
        <dbReference type="ARBA" id="ARBA00022692"/>
    </source>
</evidence>
<dbReference type="SUPFAM" id="SSF56935">
    <property type="entry name" value="Porins"/>
    <property type="match status" value="1"/>
</dbReference>
<dbReference type="Proteomes" id="UP000050490">
    <property type="component" value="Unassembled WGS sequence"/>
</dbReference>
<evidence type="ECO:0000256" key="7">
    <source>
        <dbReference type="ARBA" id="ARBA00023004"/>
    </source>
</evidence>
<dbReference type="Gene3D" id="2.170.130.10">
    <property type="entry name" value="TonB-dependent receptor, plug domain"/>
    <property type="match status" value="1"/>
</dbReference>
<keyword evidence="11 12" id="KW-0998">Cell outer membrane</keyword>
<dbReference type="PROSITE" id="PS52016">
    <property type="entry name" value="TONB_DEPENDENT_REC_3"/>
    <property type="match status" value="1"/>
</dbReference>
<keyword evidence="3 12" id="KW-0813">Transport</keyword>
<comment type="subcellular location">
    <subcellularLocation>
        <location evidence="1 12">Cell outer membrane</location>
        <topology evidence="1 12">Multi-pass membrane protein</topology>
    </subcellularLocation>
</comment>
<dbReference type="InterPro" id="IPR037066">
    <property type="entry name" value="Plug_dom_sf"/>
</dbReference>
<dbReference type="Pfam" id="PF07715">
    <property type="entry name" value="Plug"/>
    <property type="match status" value="1"/>
</dbReference>
<reference evidence="15 16" key="1">
    <citation type="submission" date="2015-09" db="EMBL/GenBank/DDBJ databases">
        <title>Genome announcement of multiple Pseudomonas syringae strains.</title>
        <authorList>
            <person name="Thakur S."/>
            <person name="Wang P.W."/>
            <person name="Gong Y."/>
            <person name="Weir B.S."/>
            <person name="Guttman D.S."/>
        </authorList>
    </citation>
    <scope>NUCLEOTIDE SEQUENCE [LARGE SCALE GENOMIC DNA]</scope>
    <source>
        <strain evidence="15 16">ICMP4455</strain>
    </source>
</reference>
<sequence length="796" mass="86469">MSVDASTMHFHKRRPFYLSLTPLAMIIPLTVGGVSASWVSTASATDASALTHRFSIEKGPLTGQLVRFAQQAGIELAGNAAYTDGKVGPGLDGNYSATEGLTVLLAGSGIFAAQQSNGSYTLVASESMELRATQVEANSDRSTSYQPTGASSILHSDRSTLEVPQVVNVVSAQVLRDQKPRNLDDALANTSGITQGNTLAATQDTLMKRGFGGNRDGSIMHNGMPIVQGRGLSATADSVEVLKGPASLLYGAMEPGGVINVISKQPQYVQSTTLSGSAYSEGGGSFGIDTTGPLGDSGLAYRLVAERQSEDYWRNYGVDQHTLIAPSLSWTGERASLTLAYEYNDYISPFDRGTVFTGGHPADISYDKRLDEKWANTVGISETATARFEYQLSDDWKTRLTYGWNNDRYSLSIAQPSTLSSSGVLRRQANGGHYDYETRYASWDFIGKQEILGQQHDLLIGAEQEDSDKYRGKTYRNTAQNGFNIFSPSYGSLAEPSVVSTTTSNLSNQLTSSSLYLKDNWHLNDRWILVLGGRYQHYDQYIKQGLGASRVTNLDKNDDVFLPMAGLVFKVNEDLSLYGNYSRSFAPNDDVNDDGTTFDPEEGIGYEAGIKSELFDNRLSTTLAAFHIEKENVLALDPGTDTNRAVGKARSQGFDMQFTGQITDAVRIIGAFAYIDAEVTKGDRTIPAGSRILGVAKHSGSLLSVYEFQEGVLRGSDVGAAYTYVGDRSGQSGTDFELPAYQTVDLLAHYKASENVTVGLNLNNIFDEKYYERSYSNYWVAPGEPRNFTVSLTLGL</sequence>
<dbReference type="SMART" id="SM00965">
    <property type="entry name" value="STN"/>
    <property type="match status" value="1"/>
</dbReference>
<evidence type="ECO:0000256" key="4">
    <source>
        <dbReference type="ARBA" id="ARBA00022452"/>
    </source>
</evidence>
<comment type="caution">
    <text evidence="15">The sequence shown here is derived from an EMBL/GenBank/DDBJ whole genome shotgun (WGS) entry which is preliminary data.</text>
</comment>
<keyword evidence="10 15" id="KW-0675">Receptor</keyword>
<keyword evidence="7" id="KW-0408">Iron</keyword>
<dbReference type="GO" id="GO:0015891">
    <property type="term" value="P:siderophore transport"/>
    <property type="evidence" value="ECO:0007669"/>
    <property type="project" value="InterPro"/>
</dbReference>
<evidence type="ECO:0000256" key="13">
    <source>
        <dbReference type="RuleBase" id="RU003357"/>
    </source>
</evidence>
<dbReference type="PANTHER" id="PTHR32552:SF85">
    <property type="entry name" value="BLL7968 PROTEIN"/>
    <property type="match status" value="1"/>
</dbReference>
<dbReference type="EMBL" id="LJQI01000327">
    <property type="protein sequence ID" value="KPX24022.1"/>
    <property type="molecule type" value="Genomic_DNA"/>
</dbReference>
<organism evidence="15 16">
    <name type="scientific">Pseudomonas amygdali pv. eriobotryae</name>
    <dbReference type="NCBI Taxonomy" id="129137"/>
    <lineage>
        <taxon>Bacteria</taxon>
        <taxon>Pseudomonadati</taxon>
        <taxon>Pseudomonadota</taxon>
        <taxon>Gammaproteobacteria</taxon>
        <taxon>Pseudomonadales</taxon>
        <taxon>Pseudomonadaceae</taxon>
        <taxon>Pseudomonas</taxon>
        <taxon>Pseudomonas amygdali</taxon>
    </lineage>
</organism>
<dbReference type="InterPro" id="IPR036942">
    <property type="entry name" value="Beta-barrel_TonB_sf"/>
</dbReference>
<dbReference type="Gene3D" id="3.55.50.30">
    <property type="match status" value="1"/>
</dbReference>
<evidence type="ECO:0000313" key="15">
    <source>
        <dbReference type="EMBL" id="KPX24022.1"/>
    </source>
</evidence>
<evidence type="ECO:0000313" key="16">
    <source>
        <dbReference type="Proteomes" id="UP000050490"/>
    </source>
</evidence>
<dbReference type="Pfam" id="PF00593">
    <property type="entry name" value="TonB_dep_Rec_b-barrel"/>
    <property type="match status" value="1"/>
</dbReference>
<evidence type="ECO:0000256" key="12">
    <source>
        <dbReference type="PROSITE-ProRule" id="PRU01360"/>
    </source>
</evidence>
<evidence type="ECO:0000256" key="11">
    <source>
        <dbReference type="ARBA" id="ARBA00023237"/>
    </source>
</evidence>
<dbReference type="InterPro" id="IPR000531">
    <property type="entry name" value="Beta-barrel_TonB"/>
</dbReference>
<evidence type="ECO:0000256" key="2">
    <source>
        <dbReference type="ARBA" id="ARBA00009810"/>
    </source>
</evidence>
<evidence type="ECO:0000256" key="10">
    <source>
        <dbReference type="ARBA" id="ARBA00023170"/>
    </source>
</evidence>
<dbReference type="InterPro" id="IPR039426">
    <property type="entry name" value="TonB-dep_rcpt-like"/>
</dbReference>
<dbReference type="InterPro" id="IPR011662">
    <property type="entry name" value="Secretin/TonB_short_N"/>
</dbReference>
<dbReference type="NCBIfam" id="TIGR01783">
    <property type="entry name" value="TonB-siderophor"/>
    <property type="match status" value="1"/>
</dbReference>
<keyword evidence="6 12" id="KW-0812">Transmembrane</keyword>
<keyword evidence="9 12" id="KW-0472">Membrane</keyword>